<reference evidence="3" key="1">
    <citation type="journal article" date="2014" name="Int. J. Syst. Evol. Microbiol.">
        <title>Complete genome sequence of Corynebacterium casei LMG S-19264T (=DSM 44701T), isolated from a smear-ripened cheese.</title>
        <authorList>
            <consortium name="US DOE Joint Genome Institute (JGI-PGF)"/>
            <person name="Walter F."/>
            <person name="Albersmeier A."/>
            <person name="Kalinowski J."/>
            <person name="Ruckert C."/>
        </authorList>
    </citation>
    <scope>NUCLEOTIDE SEQUENCE</scope>
    <source>
        <strain evidence="3">CGMCC 1.15178</strain>
    </source>
</reference>
<dbReference type="InterPro" id="IPR013780">
    <property type="entry name" value="Glyco_hydro_b"/>
</dbReference>
<feature type="chain" id="PRO_5037093138" description="F5/8 type C domain-containing protein" evidence="1">
    <location>
        <begin position="32"/>
        <end position="1358"/>
    </location>
</feature>
<dbReference type="Gene3D" id="2.60.40.1180">
    <property type="entry name" value="Golgi alpha-mannosidase II"/>
    <property type="match status" value="1"/>
</dbReference>
<dbReference type="GO" id="GO:0030246">
    <property type="term" value="F:carbohydrate binding"/>
    <property type="evidence" value="ECO:0007669"/>
    <property type="project" value="InterPro"/>
</dbReference>
<keyword evidence="1" id="KW-0732">Signal</keyword>
<dbReference type="EMBL" id="BMHP01000005">
    <property type="protein sequence ID" value="GGD91640.1"/>
    <property type="molecule type" value="Genomic_DNA"/>
</dbReference>
<dbReference type="Pfam" id="PF18080">
    <property type="entry name" value="Gal_mutarotas_3"/>
    <property type="match status" value="1"/>
</dbReference>
<dbReference type="SUPFAM" id="SSF49899">
    <property type="entry name" value="Concanavalin A-like lectins/glucanases"/>
    <property type="match status" value="2"/>
</dbReference>
<dbReference type="PROSITE" id="PS50022">
    <property type="entry name" value="FA58C_3"/>
    <property type="match status" value="2"/>
</dbReference>
<dbReference type="Pfam" id="PF06439">
    <property type="entry name" value="3keto-disac_hyd"/>
    <property type="match status" value="2"/>
</dbReference>
<comment type="caution">
    <text evidence="3">The sequence shown here is derived from an EMBL/GenBank/DDBJ whole genome shotgun (WGS) entry which is preliminary data.</text>
</comment>
<feature type="domain" description="F5/8 type C" evidence="2">
    <location>
        <begin position="1066"/>
        <end position="1205"/>
    </location>
</feature>
<organism evidence="3 4">
    <name type="scientific">Paenibacillus nasutitermitis</name>
    <dbReference type="NCBI Taxonomy" id="1652958"/>
    <lineage>
        <taxon>Bacteria</taxon>
        <taxon>Bacillati</taxon>
        <taxon>Bacillota</taxon>
        <taxon>Bacilli</taxon>
        <taxon>Bacillales</taxon>
        <taxon>Paenibacillaceae</taxon>
        <taxon>Paenibacillus</taxon>
    </lineage>
</organism>
<evidence type="ECO:0000259" key="2">
    <source>
        <dbReference type="PROSITE" id="PS50022"/>
    </source>
</evidence>
<reference evidence="3" key="2">
    <citation type="submission" date="2020-09" db="EMBL/GenBank/DDBJ databases">
        <authorList>
            <person name="Sun Q."/>
            <person name="Zhou Y."/>
        </authorList>
    </citation>
    <scope>NUCLEOTIDE SEQUENCE</scope>
    <source>
        <strain evidence="3">CGMCC 1.15178</strain>
    </source>
</reference>
<protein>
    <recommendedName>
        <fullName evidence="2">F5/8 type C domain-containing protein</fullName>
    </recommendedName>
</protein>
<sequence length="1358" mass="149024">MSLAIRKWKTLTLIALVLGLAMTAVPVPVFAATYTHNFDDNSMGGWTNTTTGIAPGTVSVSGGKMNIAAPVNKDIHVVDMNSYNVNDGTYSFSLLPGNGNAGGIFRYTSESSYMWVGYEYSDSTGHWRIRDASGSQPDVFFTTPPLNGSTWYDVKIQFIGKQITVWLNNNQVYSGTLTSLTTTGAGKIGFVVWSEGNASFKNVVEQDTNSLQYTQSFANNSMGGWTNTTVGIAPGTVSVSGGKMNIAAPVNKDIHMVDMNSYNVNDGTYSFSLLPGIGNAGGIFRYTSESSYMWVGYEYSDSAGHWRIRDASGSQPDVFFTTPPLNGSTWYDVKIQFIGKQITVWLNNNQVYSGTLTSLTTTGAGKIGFVVWSEGNASFKNVVEQDIPVPARTQNITNGTITVSLDKDFPQPMSYKLNASGAMLYGADGFSSPRININGTDYVAAVTDFSSTPDSADYVVNIPGFQVNLAYRFTLEGNALVRSITGITGAGEPNVQTIRITSPIMKVTAAQTGASAAYYSGGIAGEGGGTDKIGALGALAVANESSPWSFVYTSEAAGAAYNNLVITPFRMQIAGSGPSKYAAIYDNEYNYRFHSIKPGVWFQSKTYISGDRNGDGAKDWQDGALWVRGELPPMPAALEDHYQNGGNWSQTHLAFPFDDQPIPEKTMRMTSYPILVAQQRKLFYETDGLSRQSYETVGWQYRGHDWNWPDWASQPLNPALGGRSEMDWARREMIKYNADLSFHVNADDISELSNSYQTIPDIAAKDSVGNRKLSNNYFGWNNWYISHFKDLVKGTALSRIDQFVNAYWSPTIVYQDVMLPHTSEDVGYTTNDEWYAMKKEVDQWALHGTYATTEFYAPEKRRNGGFSFKKYKTTSRIDHFINAGVTILQSNFLEDEAINGDPGEDYDMLFGYMVSSRGRYGNLSGKANLMADSLVKDHYLLNIIQATLRKYSAQQYVEDATKYQVRWGNDLVARLDKATGLFTLKQGNVLIATGGERFIPSPDNENKIYVYSETGNPRTWTMPSGWTGFTAVDRYELTEVGKSFVDRIPVVNGTVTIAALADTPYVLEPSGSETLEAGPVNHALFQTVEASSAISTGLPQNAVDGNAVTGWTAAVNDASPWLEVSFARETTVNRAVISEAGNHVTGYSIQYWDEENQVWRSAYTGATIGSQATNRFPDIRTTKIRLSIISMLAQPTIKEFGLFADQNLAMSAKASASTNSYNPIGYTTYLIGTAANNFTYRYDVQASRAMDGTEDSFWSAKNETSGAWLQAEFDGGTKVNRIVLSESGNSITSFRIQKWDDQSSSWLNVYQGTTIGAGKEIDIPEFTTKKARLLVDAASATPGIKEFKIYRTGGVRVP</sequence>
<evidence type="ECO:0000256" key="1">
    <source>
        <dbReference type="SAM" id="SignalP"/>
    </source>
</evidence>
<dbReference type="InterPro" id="IPR040633">
    <property type="entry name" value="Gal_mutarotas_3"/>
</dbReference>
<feature type="signal peptide" evidence="1">
    <location>
        <begin position="1"/>
        <end position="31"/>
    </location>
</feature>
<dbReference type="InterPro" id="IPR008979">
    <property type="entry name" value="Galactose-bd-like_sf"/>
</dbReference>
<dbReference type="Gene3D" id="2.60.120.260">
    <property type="entry name" value="Galactose-binding domain-like"/>
    <property type="match status" value="2"/>
</dbReference>
<dbReference type="InterPro" id="IPR014718">
    <property type="entry name" value="GH-type_carb-bd"/>
</dbReference>
<dbReference type="SUPFAM" id="SSF49785">
    <property type="entry name" value="Galactose-binding domain-like"/>
    <property type="match status" value="2"/>
</dbReference>
<feature type="domain" description="F5/8 type C" evidence="2">
    <location>
        <begin position="1218"/>
        <end position="1352"/>
    </location>
</feature>
<dbReference type="Pfam" id="PF00754">
    <property type="entry name" value="F5_F8_type_C"/>
    <property type="match status" value="2"/>
</dbReference>
<dbReference type="Gene3D" id="3.20.20.80">
    <property type="entry name" value="Glycosidases"/>
    <property type="match status" value="1"/>
</dbReference>
<gene>
    <name evidence="3" type="ORF">GCM10010911_57970</name>
</gene>
<keyword evidence="4" id="KW-1185">Reference proteome</keyword>
<name>A0A916ZE47_9BACL</name>
<accession>A0A916ZE47</accession>
<dbReference type="RefSeq" id="WP_188997563.1">
    <property type="nucleotide sequence ID" value="NZ_BMHP01000005.1"/>
</dbReference>
<dbReference type="Gene3D" id="2.70.98.10">
    <property type="match status" value="1"/>
</dbReference>
<dbReference type="InterPro" id="IPR000421">
    <property type="entry name" value="FA58C"/>
</dbReference>
<evidence type="ECO:0000313" key="4">
    <source>
        <dbReference type="Proteomes" id="UP000612456"/>
    </source>
</evidence>
<dbReference type="InterPro" id="IPR013320">
    <property type="entry name" value="ConA-like_dom_sf"/>
</dbReference>
<dbReference type="Proteomes" id="UP000612456">
    <property type="component" value="Unassembled WGS sequence"/>
</dbReference>
<proteinExistence type="predicted"/>
<dbReference type="GO" id="GO:0033926">
    <property type="term" value="F:endo-alpha-N-acetylgalactosaminidase activity"/>
    <property type="evidence" value="ECO:0007669"/>
    <property type="project" value="InterPro"/>
</dbReference>
<dbReference type="InterPro" id="IPR010496">
    <property type="entry name" value="AL/BT2_dom"/>
</dbReference>
<evidence type="ECO:0000313" key="3">
    <source>
        <dbReference type="EMBL" id="GGD91640.1"/>
    </source>
</evidence>
<dbReference type="Gene3D" id="2.60.120.560">
    <property type="entry name" value="Exo-inulinase, domain 1"/>
    <property type="match status" value="2"/>
</dbReference>